<dbReference type="OrthoDB" id="276267at2"/>
<dbReference type="AlphaFoldDB" id="A0A517YKU4"/>
<dbReference type="KEGG" id="aagg:ETAA8_59880"/>
<keyword evidence="3" id="KW-1185">Reference proteome</keyword>
<dbReference type="Proteomes" id="UP000315017">
    <property type="component" value="Chromosome"/>
</dbReference>
<dbReference type="EMBL" id="CP036274">
    <property type="protein sequence ID" value="QDU30839.1"/>
    <property type="molecule type" value="Genomic_DNA"/>
</dbReference>
<feature type="region of interest" description="Disordered" evidence="1">
    <location>
        <begin position="235"/>
        <end position="257"/>
    </location>
</feature>
<evidence type="ECO:0000313" key="2">
    <source>
        <dbReference type="EMBL" id="QDU30839.1"/>
    </source>
</evidence>
<evidence type="ECO:0000256" key="1">
    <source>
        <dbReference type="SAM" id="MobiDB-lite"/>
    </source>
</evidence>
<protein>
    <submittedName>
        <fullName evidence="2">Uncharacterized protein</fullName>
    </submittedName>
</protein>
<sequence length="257" mass="27636">MNKSRLATEQLVVADAVDHAVSQIDFSPLSGKKVFFDKQYMPASNAPNRPPMNNSNVEYVISSLRQQMLAYNCQLQDKPETADIIVEARLGALGSDGNEATYGLPTGVVVRTAAAAMAPGGESLPTMPDLALGRRNHQLGAARIGVFAYDQRTREPVWQAGVATGNSQARDLWVLGIGPFQNGRIYDQVQSTTHGPKLIQGKDKTPKGMANYLQPQTFQRALAADEQNPARILTPASLETDSNSSINPASSMAGSRP</sequence>
<dbReference type="InterPro" id="IPR046596">
    <property type="entry name" value="DUF6655"/>
</dbReference>
<name>A0A517YKU4_9BACT</name>
<proteinExistence type="predicted"/>
<accession>A0A517YKU4</accession>
<dbReference type="RefSeq" id="WP_145096956.1">
    <property type="nucleotide sequence ID" value="NZ_CP036274.1"/>
</dbReference>
<organism evidence="2 3">
    <name type="scientific">Anatilimnocola aggregata</name>
    <dbReference type="NCBI Taxonomy" id="2528021"/>
    <lineage>
        <taxon>Bacteria</taxon>
        <taxon>Pseudomonadati</taxon>
        <taxon>Planctomycetota</taxon>
        <taxon>Planctomycetia</taxon>
        <taxon>Pirellulales</taxon>
        <taxon>Pirellulaceae</taxon>
        <taxon>Anatilimnocola</taxon>
    </lineage>
</organism>
<feature type="compositionally biased region" description="Polar residues" evidence="1">
    <location>
        <begin position="237"/>
        <end position="257"/>
    </location>
</feature>
<reference evidence="2 3" key="1">
    <citation type="submission" date="2019-02" db="EMBL/GenBank/DDBJ databases">
        <title>Deep-cultivation of Planctomycetes and their phenomic and genomic characterization uncovers novel biology.</title>
        <authorList>
            <person name="Wiegand S."/>
            <person name="Jogler M."/>
            <person name="Boedeker C."/>
            <person name="Pinto D."/>
            <person name="Vollmers J."/>
            <person name="Rivas-Marin E."/>
            <person name="Kohn T."/>
            <person name="Peeters S.H."/>
            <person name="Heuer A."/>
            <person name="Rast P."/>
            <person name="Oberbeckmann S."/>
            <person name="Bunk B."/>
            <person name="Jeske O."/>
            <person name="Meyerdierks A."/>
            <person name="Storesund J.E."/>
            <person name="Kallscheuer N."/>
            <person name="Luecker S."/>
            <person name="Lage O.M."/>
            <person name="Pohl T."/>
            <person name="Merkel B.J."/>
            <person name="Hornburger P."/>
            <person name="Mueller R.-W."/>
            <person name="Bruemmer F."/>
            <person name="Labrenz M."/>
            <person name="Spormann A.M."/>
            <person name="Op den Camp H."/>
            <person name="Overmann J."/>
            <person name="Amann R."/>
            <person name="Jetten M.S.M."/>
            <person name="Mascher T."/>
            <person name="Medema M.H."/>
            <person name="Devos D.P."/>
            <person name="Kaster A.-K."/>
            <person name="Ovreas L."/>
            <person name="Rohde M."/>
            <person name="Galperin M.Y."/>
            <person name="Jogler C."/>
        </authorList>
    </citation>
    <scope>NUCLEOTIDE SEQUENCE [LARGE SCALE GENOMIC DNA]</scope>
    <source>
        <strain evidence="2 3">ETA_A8</strain>
    </source>
</reference>
<gene>
    <name evidence="2" type="ORF">ETAA8_59880</name>
</gene>
<evidence type="ECO:0000313" key="3">
    <source>
        <dbReference type="Proteomes" id="UP000315017"/>
    </source>
</evidence>
<dbReference type="Pfam" id="PF20360">
    <property type="entry name" value="DUF6655"/>
    <property type="match status" value="1"/>
</dbReference>